<reference evidence="2 3" key="1">
    <citation type="submission" date="2021-06" db="EMBL/GenBank/DDBJ databases">
        <title>Caerostris extrusa draft genome.</title>
        <authorList>
            <person name="Kono N."/>
            <person name="Arakawa K."/>
        </authorList>
    </citation>
    <scope>NUCLEOTIDE SEQUENCE [LARGE SCALE GENOMIC DNA]</scope>
</reference>
<sequence>MVILSSWYNSSNCLAFDCRTNEKLQTAHISTPEKKEESVVPGSREKENKSGRFRKKVMALRPLRESERVMCCRNAVTQSTHYLGTRRLNSGGKGTRRMSAVESHVQRATSVSCSPL</sequence>
<dbReference type="EMBL" id="BPLR01014023">
    <property type="protein sequence ID" value="GIY65738.1"/>
    <property type="molecule type" value="Genomic_DNA"/>
</dbReference>
<dbReference type="AlphaFoldDB" id="A0AAV4V6R5"/>
<keyword evidence="3" id="KW-1185">Reference proteome</keyword>
<feature type="compositionally biased region" description="Polar residues" evidence="1">
    <location>
        <begin position="106"/>
        <end position="116"/>
    </location>
</feature>
<accession>A0AAV4V6R5</accession>
<protein>
    <submittedName>
        <fullName evidence="2">Uncharacterized protein</fullName>
    </submittedName>
</protein>
<evidence type="ECO:0000256" key="1">
    <source>
        <dbReference type="SAM" id="MobiDB-lite"/>
    </source>
</evidence>
<comment type="caution">
    <text evidence="2">The sequence shown here is derived from an EMBL/GenBank/DDBJ whole genome shotgun (WGS) entry which is preliminary data.</text>
</comment>
<organism evidence="2 3">
    <name type="scientific">Caerostris extrusa</name>
    <name type="common">Bark spider</name>
    <name type="synonym">Caerostris bankana</name>
    <dbReference type="NCBI Taxonomy" id="172846"/>
    <lineage>
        <taxon>Eukaryota</taxon>
        <taxon>Metazoa</taxon>
        <taxon>Ecdysozoa</taxon>
        <taxon>Arthropoda</taxon>
        <taxon>Chelicerata</taxon>
        <taxon>Arachnida</taxon>
        <taxon>Araneae</taxon>
        <taxon>Araneomorphae</taxon>
        <taxon>Entelegynae</taxon>
        <taxon>Araneoidea</taxon>
        <taxon>Araneidae</taxon>
        <taxon>Caerostris</taxon>
    </lineage>
</organism>
<feature type="compositionally biased region" description="Basic and acidic residues" evidence="1">
    <location>
        <begin position="31"/>
        <end position="50"/>
    </location>
</feature>
<dbReference type="Proteomes" id="UP001054945">
    <property type="component" value="Unassembled WGS sequence"/>
</dbReference>
<evidence type="ECO:0000313" key="2">
    <source>
        <dbReference type="EMBL" id="GIY65738.1"/>
    </source>
</evidence>
<gene>
    <name evidence="2" type="ORF">CEXT_133851</name>
</gene>
<feature type="region of interest" description="Disordered" evidence="1">
    <location>
        <begin position="27"/>
        <end position="53"/>
    </location>
</feature>
<name>A0AAV4V6R5_CAEEX</name>
<proteinExistence type="predicted"/>
<feature type="region of interest" description="Disordered" evidence="1">
    <location>
        <begin position="84"/>
        <end position="116"/>
    </location>
</feature>
<evidence type="ECO:0000313" key="3">
    <source>
        <dbReference type="Proteomes" id="UP001054945"/>
    </source>
</evidence>